<dbReference type="Pfam" id="PF24023">
    <property type="entry name" value="DUF7335"/>
    <property type="match status" value="1"/>
</dbReference>
<protein>
    <submittedName>
        <fullName evidence="1">Uncharacterized protein</fullName>
    </submittedName>
</protein>
<keyword evidence="2" id="KW-1185">Reference proteome</keyword>
<dbReference type="InterPro" id="IPR055759">
    <property type="entry name" value="DUF7335"/>
</dbReference>
<name>A0A1X9I9A1_9CAUD</name>
<evidence type="ECO:0000313" key="1">
    <source>
        <dbReference type="EMBL" id="ANT44665.1"/>
    </source>
</evidence>
<proteinExistence type="predicted"/>
<gene>
    <name evidence="1" type="ORF">vB_SscM-1_002</name>
</gene>
<organism evidence="1 2">
    <name type="scientific">Staphylococcus phage vB_SscM-1</name>
    <dbReference type="NCBI Taxonomy" id="1868844"/>
    <lineage>
        <taxon>Viruses</taxon>
        <taxon>Duplodnaviria</taxon>
        <taxon>Heunggongvirae</taxon>
        <taxon>Uroviricota</taxon>
        <taxon>Caudoviricetes</taxon>
        <taxon>Herelleviridae</taxon>
        <taxon>Twortvirinae</taxon>
        <taxon>Sciuriunavirus</taxon>
        <taxon>Sciuriunavirus SscM1</taxon>
    </lineage>
</organism>
<reference evidence="2" key="1">
    <citation type="submission" date="2016-04" db="EMBL/GenBank/DDBJ databases">
        <authorList>
            <person name="Gasior T."/>
        </authorList>
    </citation>
    <scope>NUCLEOTIDE SEQUENCE [LARGE SCALE GENOMIC DNA]</scope>
</reference>
<dbReference type="EMBL" id="KX171212">
    <property type="protein sequence ID" value="ANT44665.1"/>
    <property type="molecule type" value="Genomic_DNA"/>
</dbReference>
<dbReference type="Proteomes" id="UP000224459">
    <property type="component" value="Segment"/>
</dbReference>
<accession>A0A1X9I9A1</accession>
<evidence type="ECO:0000313" key="2">
    <source>
        <dbReference type="Proteomes" id="UP000224459"/>
    </source>
</evidence>
<sequence length="102" mass="11998">MNAERIATNICSVFDFDGYRDDITPSYYNRLGHSRWYESLTVNVPYGVLNTEIHFYKRTRRFKSPTALEWGVAREFKGYVILSLSGTVYIMKDNRLLGQKKF</sequence>